<evidence type="ECO:0000256" key="3">
    <source>
        <dbReference type="ARBA" id="ARBA00022801"/>
    </source>
</evidence>
<reference evidence="6 7" key="1">
    <citation type="submission" date="2016-04" db="EMBL/GenBank/DDBJ databases">
        <title>Genome sequence of Methanobrevibacter curvatus DSM 11111.</title>
        <authorList>
            <person name="Poehlein A."/>
            <person name="Seedorf H."/>
            <person name="Daniel R."/>
        </authorList>
    </citation>
    <scope>NUCLEOTIDE SEQUENCE [LARGE SCALE GENOMIC DNA]</scope>
    <source>
        <strain evidence="6 7">DSM 11111</strain>
    </source>
</reference>
<dbReference type="Gene3D" id="3.40.630.10">
    <property type="entry name" value="Zn peptidases"/>
    <property type="match status" value="1"/>
</dbReference>
<dbReference type="GO" id="GO:0046872">
    <property type="term" value="F:metal ion binding"/>
    <property type="evidence" value="ECO:0007669"/>
    <property type="project" value="UniProtKB-KW"/>
</dbReference>
<dbReference type="AlphaFoldDB" id="A0A166B511"/>
<protein>
    <submittedName>
        <fullName evidence="6">Succinylglutamate desuccinylase / aspartoacylase family protein</fullName>
    </submittedName>
</protein>
<evidence type="ECO:0000256" key="4">
    <source>
        <dbReference type="ARBA" id="ARBA00022833"/>
    </source>
</evidence>
<keyword evidence="2" id="KW-0479">Metal-binding</keyword>
<evidence type="ECO:0000256" key="1">
    <source>
        <dbReference type="ARBA" id="ARBA00001947"/>
    </source>
</evidence>
<accession>A0A166B511</accession>
<keyword evidence="3" id="KW-0378">Hydrolase</keyword>
<keyword evidence="7" id="KW-1185">Reference proteome</keyword>
<dbReference type="EMBL" id="LWMV01000159">
    <property type="protein sequence ID" value="KZX12871.1"/>
    <property type="molecule type" value="Genomic_DNA"/>
</dbReference>
<evidence type="ECO:0000259" key="5">
    <source>
        <dbReference type="Pfam" id="PF24827"/>
    </source>
</evidence>
<dbReference type="STRING" id="49547.MBCUR_08320"/>
<name>A0A166B511_9EURY</name>
<sequence>MIVNSADAYEIHTIKWNTHGDISKNKILYKNIPKSTLTTKIIKESKKGTVILKFGNKKGKKTLIVAGVHGNELSSQVAAFKLVNKLKTNEKKLKGIVYVIPVLVPKSTQNSQRFFKGYNLNKVANKKGSVTYELIKKIKKYKIDAVGDFHCSRPGGVPGKDVALGTYSPCKKSGEMAIAISKMTRLSYINEKYAAVSYPGALEDNLNLNMIPAVTCEVKTPHGTIAKGSVSKSYNMMIAFLKFNKQWS</sequence>
<feature type="domain" description="Succinylglutamate desuccinylase/Aspartoacylase catalytic" evidence="5">
    <location>
        <begin position="59"/>
        <end position="125"/>
    </location>
</feature>
<keyword evidence="4" id="KW-0862">Zinc</keyword>
<dbReference type="InterPro" id="IPR055438">
    <property type="entry name" value="AstE_AspA_cat"/>
</dbReference>
<comment type="caution">
    <text evidence="6">The sequence shown here is derived from an EMBL/GenBank/DDBJ whole genome shotgun (WGS) entry which is preliminary data.</text>
</comment>
<gene>
    <name evidence="6" type="ORF">MBCUR_08320</name>
</gene>
<evidence type="ECO:0000313" key="6">
    <source>
        <dbReference type="EMBL" id="KZX12871.1"/>
    </source>
</evidence>
<evidence type="ECO:0000313" key="7">
    <source>
        <dbReference type="Proteomes" id="UP000077245"/>
    </source>
</evidence>
<dbReference type="PATRIC" id="fig|49547.3.peg.898"/>
<evidence type="ECO:0000256" key="2">
    <source>
        <dbReference type="ARBA" id="ARBA00022723"/>
    </source>
</evidence>
<dbReference type="Pfam" id="PF24827">
    <property type="entry name" value="AstE_AspA_cat"/>
    <property type="match status" value="1"/>
</dbReference>
<proteinExistence type="predicted"/>
<organism evidence="6 7">
    <name type="scientific">Methanobrevibacter curvatus</name>
    <dbReference type="NCBI Taxonomy" id="49547"/>
    <lineage>
        <taxon>Archaea</taxon>
        <taxon>Methanobacteriati</taxon>
        <taxon>Methanobacteriota</taxon>
        <taxon>Methanomada group</taxon>
        <taxon>Methanobacteria</taxon>
        <taxon>Methanobacteriales</taxon>
        <taxon>Methanobacteriaceae</taxon>
        <taxon>Methanobrevibacter</taxon>
    </lineage>
</organism>
<comment type="cofactor">
    <cofactor evidence="1">
        <name>Zn(2+)</name>
        <dbReference type="ChEBI" id="CHEBI:29105"/>
    </cofactor>
</comment>
<dbReference type="GO" id="GO:0016788">
    <property type="term" value="F:hydrolase activity, acting on ester bonds"/>
    <property type="evidence" value="ECO:0007669"/>
    <property type="project" value="InterPro"/>
</dbReference>
<dbReference type="Proteomes" id="UP000077245">
    <property type="component" value="Unassembled WGS sequence"/>
</dbReference>
<dbReference type="SUPFAM" id="SSF53187">
    <property type="entry name" value="Zn-dependent exopeptidases"/>
    <property type="match status" value="1"/>
</dbReference>